<dbReference type="AlphaFoldDB" id="Q2W3E2"/>
<protein>
    <submittedName>
        <fullName evidence="4">Response regulator consisting of a CheY-like receiver domain and a winged-helix DNA-binding domain</fullName>
    </submittedName>
</protein>
<feature type="region of interest" description="Disordered" evidence="2">
    <location>
        <begin position="159"/>
        <end position="186"/>
    </location>
</feature>
<dbReference type="STRING" id="342108.amb2829"/>
<dbReference type="GO" id="GO:0000160">
    <property type="term" value="P:phosphorelay signal transduction system"/>
    <property type="evidence" value="ECO:0007669"/>
    <property type="project" value="InterPro"/>
</dbReference>
<dbReference type="InterPro" id="IPR001789">
    <property type="entry name" value="Sig_transdc_resp-reg_receiver"/>
</dbReference>
<evidence type="ECO:0000256" key="2">
    <source>
        <dbReference type="SAM" id="MobiDB-lite"/>
    </source>
</evidence>
<keyword evidence="5" id="KW-1185">Reference proteome</keyword>
<evidence type="ECO:0000313" key="4">
    <source>
        <dbReference type="EMBL" id="BAE51633.1"/>
    </source>
</evidence>
<evidence type="ECO:0000259" key="3">
    <source>
        <dbReference type="PROSITE" id="PS50110"/>
    </source>
</evidence>
<reference evidence="4 5" key="1">
    <citation type="journal article" date="2005" name="DNA Res.">
        <title>Complete genome sequence of the facultative anaerobic magnetotactic bacterium Magnetospirillum sp. strain AMB-1.</title>
        <authorList>
            <person name="Matsunaga T."/>
            <person name="Okamura Y."/>
            <person name="Fukuda Y."/>
            <person name="Wahyudi A.T."/>
            <person name="Murase Y."/>
            <person name="Takeyama H."/>
        </authorList>
    </citation>
    <scope>NUCLEOTIDE SEQUENCE [LARGE SCALE GENOMIC DNA]</scope>
    <source>
        <strain evidence="5">ATCC 700264 / AMB-1</strain>
    </source>
</reference>
<sequence length="303" mass="33705">MSRAIPAMPLSPAPAAVDLSKVKTLVCEPSLPVRQGIRLALNNVGIRDITEANTFLAAHQACKEGDHDFLVLNQEIEANDSTFIMRELRSGALGRDPFILTVMLLSSREEPKVRSAIDCGPDDLLLIPFAPDQLMNRLRILVERRKPFVVTHDYIGPDRRAAPRPGATSATQFQVPNPVRARGTNLPRDRYDRQKQDSIVAISVERIKRLAATMDWECNALTVSAREGRMTVESTYRSLLKLEQVAGELSARVAKQLGHSTDTIDSLTEMCRRLKVTPNNVAFSDIETITQTSRRISGTYTSR</sequence>
<feature type="domain" description="Response regulatory" evidence="3">
    <location>
        <begin position="23"/>
        <end position="142"/>
    </location>
</feature>
<dbReference type="Proteomes" id="UP000007058">
    <property type="component" value="Chromosome"/>
</dbReference>
<evidence type="ECO:0000313" key="5">
    <source>
        <dbReference type="Proteomes" id="UP000007058"/>
    </source>
</evidence>
<comment type="caution">
    <text evidence="1">Lacks conserved residue(s) required for the propagation of feature annotation.</text>
</comment>
<dbReference type="Gene3D" id="3.40.50.2300">
    <property type="match status" value="1"/>
</dbReference>
<dbReference type="EMBL" id="AP007255">
    <property type="protein sequence ID" value="BAE51633.1"/>
    <property type="molecule type" value="Genomic_DNA"/>
</dbReference>
<dbReference type="GO" id="GO:0003677">
    <property type="term" value="F:DNA binding"/>
    <property type="evidence" value="ECO:0007669"/>
    <property type="project" value="UniProtKB-KW"/>
</dbReference>
<dbReference type="KEGG" id="mag:amb2829"/>
<organism evidence="4 5">
    <name type="scientific">Paramagnetospirillum magneticum (strain ATCC 700264 / AMB-1)</name>
    <name type="common">Magnetospirillum magneticum</name>
    <dbReference type="NCBI Taxonomy" id="342108"/>
    <lineage>
        <taxon>Bacteria</taxon>
        <taxon>Pseudomonadati</taxon>
        <taxon>Pseudomonadota</taxon>
        <taxon>Alphaproteobacteria</taxon>
        <taxon>Rhodospirillales</taxon>
        <taxon>Magnetospirillaceae</taxon>
        <taxon>Paramagnetospirillum</taxon>
    </lineage>
</organism>
<dbReference type="PROSITE" id="PS50110">
    <property type="entry name" value="RESPONSE_REGULATORY"/>
    <property type="match status" value="1"/>
</dbReference>
<name>Q2W3E2_PARM1</name>
<evidence type="ECO:0000256" key="1">
    <source>
        <dbReference type="PROSITE-ProRule" id="PRU00169"/>
    </source>
</evidence>
<dbReference type="InterPro" id="IPR011006">
    <property type="entry name" value="CheY-like_superfamily"/>
</dbReference>
<proteinExistence type="predicted"/>
<dbReference type="SUPFAM" id="SSF52172">
    <property type="entry name" value="CheY-like"/>
    <property type="match status" value="1"/>
</dbReference>
<gene>
    <name evidence="4" type="ordered locus">amb2829</name>
</gene>
<dbReference type="SMART" id="SM00448">
    <property type="entry name" value="REC"/>
    <property type="match status" value="1"/>
</dbReference>
<dbReference type="HOGENOM" id="CLU_076064_0_0_5"/>
<accession>Q2W3E2</accession>